<evidence type="ECO:0000259" key="2">
    <source>
        <dbReference type="Pfam" id="PF09732"/>
    </source>
</evidence>
<feature type="domain" description="Splicing factor Cactin C-terminal" evidence="2">
    <location>
        <begin position="243"/>
        <end position="276"/>
    </location>
</feature>
<feature type="region of interest" description="Disordered" evidence="1">
    <location>
        <begin position="160"/>
        <end position="183"/>
    </location>
</feature>
<dbReference type="WBParaSite" id="maker-unitig_26521-snap-gene-0.1-mRNA-1">
    <property type="protein sequence ID" value="maker-unitig_26521-snap-gene-0.1-mRNA-1"/>
    <property type="gene ID" value="maker-unitig_26521-snap-gene-0.1"/>
</dbReference>
<dbReference type="InterPro" id="IPR019134">
    <property type="entry name" value="Cactin_C"/>
</dbReference>
<dbReference type="Proteomes" id="UP000095280">
    <property type="component" value="Unplaced"/>
</dbReference>
<keyword evidence="3" id="KW-1185">Reference proteome</keyword>
<accession>A0A1I8FAP1</accession>
<dbReference type="Pfam" id="PF09732">
    <property type="entry name" value="CactinC_cactus"/>
    <property type="match status" value="1"/>
</dbReference>
<feature type="region of interest" description="Disordered" evidence="1">
    <location>
        <begin position="1"/>
        <end position="109"/>
    </location>
</feature>
<evidence type="ECO:0000313" key="3">
    <source>
        <dbReference type="Proteomes" id="UP000095280"/>
    </source>
</evidence>
<evidence type="ECO:0000256" key="1">
    <source>
        <dbReference type="SAM" id="MobiDB-lite"/>
    </source>
</evidence>
<feature type="compositionally biased region" description="Basic and acidic residues" evidence="1">
    <location>
        <begin position="57"/>
        <end position="93"/>
    </location>
</feature>
<reference evidence="4" key="1">
    <citation type="submission" date="2016-11" db="UniProtKB">
        <authorList>
            <consortium name="WormBaseParasite"/>
        </authorList>
    </citation>
    <scope>IDENTIFICATION</scope>
</reference>
<feature type="compositionally biased region" description="Basic and acidic residues" evidence="1">
    <location>
        <begin position="1"/>
        <end position="28"/>
    </location>
</feature>
<dbReference type="AlphaFoldDB" id="A0A1I8FAP1"/>
<organism evidence="3 4">
    <name type="scientific">Macrostomum lignano</name>
    <dbReference type="NCBI Taxonomy" id="282301"/>
    <lineage>
        <taxon>Eukaryota</taxon>
        <taxon>Metazoa</taxon>
        <taxon>Spiralia</taxon>
        <taxon>Lophotrochozoa</taxon>
        <taxon>Platyhelminthes</taxon>
        <taxon>Rhabditophora</taxon>
        <taxon>Macrostomorpha</taxon>
        <taxon>Macrostomida</taxon>
        <taxon>Macrostomidae</taxon>
        <taxon>Macrostomum</taxon>
    </lineage>
</organism>
<evidence type="ECO:0000313" key="4">
    <source>
        <dbReference type="WBParaSite" id="maker-unitig_26521-snap-gene-0.1-mRNA-1"/>
    </source>
</evidence>
<name>A0A1I8FAP1_9PLAT</name>
<protein>
    <submittedName>
        <fullName evidence="4">DIRP domain-containing protein</fullName>
    </submittedName>
</protein>
<sequence>TKRQRREDRRRKVESITPMADERRLLMKERRRVKSAAPRLPETPEQKQGPSVWQKAAKSERRRRELAGRRLTTDRDNPFGDRVRERCRSERAGTRGPSLKRAGAGAARDRRSVDDLDGFKKVDIGVYQKLERQSGLTEGACREQRETFWSLRSSASSAARSDRARLHPAASSATAAVADRESSGRVIRGKSANQLARVWKTPSQRFRICAGQDRARIWPTGRRCWTKLKVAKGEGYGWQELHKGYKFNIFYPDLLDKSKAPSYSTEPCKDDPQFAIPALHCWAAL</sequence>
<proteinExistence type="predicted"/>